<dbReference type="STRING" id="1045855.DSC_07335"/>
<reference evidence="2 3" key="1">
    <citation type="journal article" date="2012" name="J. Bacteriol.">
        <title>Complete Genome Sequence of the BTEX-Degrading Bacterium Pseudoxanthomonas spadix BD-a59.</title>
        <authorList>
            <person name="Lee S.H."/>
            <person name="Jin H.M."/>
            <person name="Lee H.J."/>
            <person name="Kim J.M."/>
            <person name="Jeon C.O."/>
        </authorList>
    </citation>
    <scope>NUCLEOTIDE SEQUENCE [LARGE SCALE GENOMIC DNA]</scope>
    <source>
        <strain evidence="2 3">BD-a59</strain>
    </source>
</reference>
<gene>
    <name evidence="2" type="ordered locus">DSC_07335</name>
</gene>
<protein>
    <submittedName>
        <fullName evidence="2">Uncharacterized protein</fullName>
    </submittedName>
</protein>
<dbReference type="KEGG" id="psd:DSC_07335"/>
<dbReference type="EMBL" id="CP003093">
    <property type="protein sequence ID" value="AER56118.1"/>
    <property type="molecule type" value="Genomic_DNA"/>
</dbReference>
<dbReference type="HOGENOM" id="CLU_2882681_0_0_6"/>
<sequence>MTQPGPDKQAPIPRHNAIERERMPDGQSPLRGEQPGKRTNDERNDPHAQPASVDGMPHPPRTP</sequence>
<dbReference type="RefSeq" id="WP_014160294.1">
    <property type="nucleotide sequence ID" value="NC_016147.2"/>
</dbReference>
<evidence type="ECO:0000313" key="2">
    <source>
        <dbReference type="EMBL" id="AER56118.1"/>
    </source>
</evidence>
<dbReference type="AlphaFoldDB" id="G7UT53"/>
<dbReference type="Proteomes" id="UP000005870">
    <property type="component" value="Chromosome"/>
</dbReference>
<proteinExistence type="predicted"/>
<accession>G7UT53</accession>
<keyword evidence="3" id="KW-1185">Reference proteome</keyword>
<feature type="compositionally biased region" description="Basic and acidic residues" evidence="1">
    <location>
        <begin position="34"/>
        <end position="46"/>
    </location>
</feature>
<feature type="region of interest" description="Disordered" evidence="1">
    <location>
        <begin position="1"/>
        <end position="63"/>
    </location>
</feature>
<name>G7UT53_PSEUP</name>
<organism evidence="2 3">
    <name type="scientific">Pseudoxanthomonas spadix (strain BD-a59)</name>
    <dbReference type="NCBI Taxonomy" id="1045855"/>
    <lineage>
        <taxon>Bacteria</taxon>
        <taxon>Pseudomonadati</taxon>
        <taxon>Pseudomonadota</taxon>
        <taxon>Gammaproteobacteria</taxon>
        <taxon>Lysobacterales</taxon>
        <taxon>Lysobacteraceae</taxon>
        <taxon>Pseudoxanthomonas</taxon>
    </lineage>
</organism>
<evidence type="ECO:0000313" key="3">
    <source>
        <dbReference type="Proteomes" id="UP000005870"/>
    </source>
</evidence>
<evidence type="ECO:0000256" key="1">
    <source>
        <dbReference type="SAM" id="MobiDB-lite"/>
    </source>
</evidence>
<dbReference type="OrthoDB" id="5988036at2"/>